<feature type="compositionally biased region" description="Basic and acidic residues" evidence="1">
    <location>
        <begin position="55"/>
        <end position="65"/>
    </location>
</feature>
<reference evidence="2 3" key="1">
    <citation type="submission" date="2024-03" db="EMBL/GenBank/DDBJ databases">
        <authorList>
            <consortium name="ELIXIR-Norway"/>
            <consortium name="Elixir Norway"/>
        </authorList>
    </citation>
    <scope>NUCLEOTIDE SEQUENCE [LARGE SCALE GENOMIC DNA]</scope>
</reference>
<keyword evidence="3" id="KW-1185">Reference proteome</keyword>
<feature type="region of interest" description="Disordered" evidence="1">
    <location>
        <begin position="55"/>
        <end position="84"/>
    </location>
</feature>
<gene>
    <name evidence="2" type="ORF">CSSPJE1EN2_LOCUS310</name>
</gene>
<evidence type="ECO:0000256" key="1">
    <source>
        <dbReference type="SAM" id="MobiDB-lite"/>
    </source>
</evidence>
<protein>
    <submittedName>
        <fullName evidence="2">Uncharacterized protein</fullName>
    </submittedName>
</protein>
<proteinExistence type="predicted"/>
<feature type="compositionally biased region" description="Polar residues" evidence="1">
    <location>
        <begin position="68"/>
        <end position="84"/>
    </location>
</feature>
<evidence type="ECO:0000313" key="2">
    <source>
        <dbReference type="EMBL" id="CAK9857315.1"/>
    </source>
</evidence>
<organism evidence="2 3">
    <name type="scientific">Sphagnum jensenii</name>
    <dbReference type="NCBI Taxonomy" id="128206"/>
    <lineage>
        <taxon>Eukaryota</taxon>
        <taxon>Viridiplantae</taxon>
        <taxon>Streptophyta</taxon>
        <taxon>Embryophyta</taxon>
        <taxon>Bryophyta</taxon>
        <taxon>Sphagnophytina</taxon>
        <taxon>Sphagnopsida</taxon>
        <taxon>Sphagnales</taxon>
        <taxon>Sphagnaceae</taxon>
        <taxon>Sphagnum</taxon>
    </lineage>
</organism>
<sequence length="330" mass="38399">MRKVMVYYLLSGTQKVQSTEDWFVYDDAIAMWTSLEEAIRTELFGPTFENLSTSETDHMDTHKGVQEGTKTPNTDGSTAGSKNQKQLEMEGHRAFIQECAVEDEEWKWSPVYLLLRDFSDLAGDLPRPWKHTAEEWSQIQKFIRMEFSWFGNHFEPSSIVVALQLTWKLHFSENITDVDLNALSQQLEHVSQEKEFGSNLSRVGELMRSEWHKIEWDDELNMSLRNNLWVDMCEPSVRTSQEQQILANDIAFFKAPLETPGHQEVMKRICNHLVGIARHAMSMNDCPEFLKDMWIGGRPKNEQEMLIQKWKKIVSASYCTLYDNFTISLS</sequence>
<accession>A0ABP1A2R4</accession>
<dbReference type="EMBL" id="OZ023702">
    <property type="protein sequence ID" value="CAK9857315.1"/>
    <property type="molecule type" value="Genomic_DNA"/>
</dbReference>
<dbReference type="Proteomes" id="UP001497522">
    <property type="component" value="Chromosome 1"/>
</dbReference>
<name>A0ABP1A2R4_9BRYO</name>
<evidence type="ECO:0000313" key="3">
    <source>
        <dbReference type="Proteomes" id="UP001497522"/>
    </source>
</evidence>